<keyword evidence="4" id="KW-1185">Reference proteome</keyword>
<dbReference type="InterPro" id="IPR002560">
    <property type="entry name" value="Transposase_DDE"/>
</dbReference>
<evidence type="ECO:0000313" key="3">
    <source>
        <dbReference type="EMBL" id="ERK62513.1"/>
    </source>
</evidence>
<accession>U2SA93</accession>
<protein>
    <submittedName>
        <fullName evidence="3">Transposase domain protein</fullName>
    </submittedName>
</protein>
<dbReference type="EMBL" id="ACVN02000028">
    <property type="protein sequence ID" value="ERK62513.1"/>
    <property type="molecule type" value="Genomic_DNA"/>
</dbReference>
<reference evidence="3" key="1">
    <citation type="submission" date="2013-08" db="EMBL/GenBank/DDBJ databases">
        <authorList>
            <person name="Durkin A.S."/>
            <person name="Haft D.R."/>
            <person name="McCorrison J."/>
            <person name="Torralba M."/>
            <person name="Gillis M."/>
            <person name="Haft D.H."/>
            <person name="Methe B."/>
            <person name="Sutton G."/>
            <person name="Nelson K.E."/>
        </authorList>
    </citation>
    <scope>NUCLEOTIDE SEQUENCE [LARGE SCALE GENOMIC DNA]</scope>
    <source>
        <strain evidence="3">F0233</strain>
    </source>
</reference>
<sequence>MFKTWFAEQPQAWRASIKTVVMDGFTGFKTAAEEISEAVPVMDPFHVVRLAGGRPGRVPPTHPTRNPRPTRPGRGPALPGPPYPSHRAGCSPTSRKTA</sequence>
<dbReference type="Pfam" id="PF01610">
    <property type="entry name" value="DDE_Tnp_ISL3"/>
    <property type="match status" value="1"/>
</dbReference>
<dbReference type="Proteomes" id="UP000017052">
    <property type="component" value="Unassembled WGS sequence"/>
</dbReference>
<feature type="region of interest" description="Disordered" evidence="1">
    <location>
        <begin position="51"/>
        <end position="98"/>
    </location>
</feature>
<evidence type="ECO:0000259" key="2">
    <source>
        <dbReference type="Pfam" id="PF01610"/>
    </source>
</evidence>
<feature type="domain" description="Transposase IS204/IS1001/IS1096/IS1165 DDE" evidence="2">
    <location>
        <begin position="3"/>
        <end position="52"/>
    </location>
</feature>
<proteinExistence type="predicted"/>
<evidence type="ECO:0000313" key="4">
    <source>
        <dbReference type="Proteomes" id="UP000017052"/>
    </source>
</evidence>
<gene>
    <name evidence="3" type="ORF">HMPREF0682_1089</name>
</gene>
<dbReference type="AlphaFoldDB" id="U2SA93"/>
<comment type="caution">
    <text evidence="3">The sequence shown here is derived from an EMBL/GenBank/DDBJ whole genome shotgun (WGS) entry which is preliminary data.</text>
</comment>
<name>U2SA93_9ACTN</name>
<evidence type="ECO:0000256" key="1">
    <source>
        <dbReference type="SAM" id="MobiDB-lite"/>
    </source>
</evidence>
<organism evidence="3 4">
    <name type="scientific">Propionibacterium acidifaciens F0233</name>
    <dbReference type="NCBI Taxonomy" id="553198"/>
    <lineage>
        <taxon>Bacteria</taxon>
        <taxon>Bacillati</taxon>
        <taxon>Actinomycetota</taxon>
        <taxon>Actinomycetes</taxon>
        <taxon>Propionibacteriales</taxon>
        <taxon>Propionibacteriaceae</taxon>
        <taxon>Propionibacterium</taxon>
    </lineage>
</organism>